<accession>A0ACC3MMI7</accession>
<sequence length="254" mass="29329">MVSAVLTRLGVTEPSLQSNKANANLRFAPPDHASNAIEVPVEIMEAQLEWFKYRIDRLPAPEELVKVVEGTKLKDEVLRDAVRYAHLQTASTHIRTYTLESLFWHILRTELPSGPPRFLTPAMIHAKHRVLETLMITARHIGDEEWILQASRWELLREGKRCMMERQVMEIVEKGFLELCKWTRELALEEVGRIIEREEREKERAERVWRTGVWEEPEGLEVFEPVVFTLEDSPKGKWSDETAEGLLPDGGVAV</sequence>
<name>A0ACC3MMI7_9PEZI</name>
<dbReference type="EMBL" id="JAUTXU010000200">
    <property type="protein sequence ID" value="KAK3699208.1"/>
    <property type="molecule type" value="Genomic_DNA"/>
</dbReference>
<proteinExistence type="predicted"/>
<comment type="caution">
    <text evidence="1">The sequence shown here is derived from an EMBL/GenBank/DDBJ whole genome shotgun (WGS) entry which is preliminary data.</text>
</comment>
<reference evidence="1" key="1">
    <citation type="submission" date="2023-07" db="EMBL/GenBank/DDBJ databases">
        <title>Black Yeasts Isolated from many extreme environments.</title>
        <authorList>
            <person name="Coleine C."/>
            <person name="Stajich J.E."/>
            <person name="Selbmann L."/>
        </authorList>
    </citation>
    <scope>NUCLEOTIDE SEQUENCE</scope>
    <source>
        <strain evidence="1">CCFEE 5714</strain>
    </source>
</reference>
<gene>
    <name evidence="1" type="ORF">LTR37_016569</name>
</gene>
<organism evidence="1 2">
    <name type="scientific">Vermiconidia calcicola</name>
    <dbReference type="NCBI Taxonomy" id="1690605"/>
    <lineage>
        <taxon>Eukaryota</taxon>
        <taxon>Fungi</taxon>
        <taxon>Dikarya</taxon>
        <taxon>Ascomycota</taxon>
        <taxon>Pezizomycotina</taxon>
        <taxon>Dothideomycetes</taxon>
        <taxon>Dothideomycetidae</taxon>
        <taxon>Mycosphaerellales</taxon>
        <taxon>Extremaceae</taxon>
        <taxon>Vermiconidia</taxon>
    </lineage>
</organism>
<evidence type="ECO:0000313" key="1">
    <source>
        <dbReference type="EMBL" id="KAK3699208.1"/>
    </source>
</evidence>
<keyword evidence="2" id="KW-1185">Reference proteome</keyword>
<dbReference type="Proteomes" id="UP001281147">
    <property type="component" value="Unassembled WGS sequence"/>
</dbReference>
<evidence type="ECO:0000313" key="2">
    <source>
        <dbReference type="Proteomes" id="UP001281147"/>
    </source>
</evidence>
<protein>
    <submittedName>
        <fullName evidence="1">Uncharacterized protein</fullName>
    </submittedName>
</protein>